<dbReference type="Proteomes" id="UP001482231">
    <property type="component" value="Unassembled WGS sequence"/>
</dbReference>
<dbReference type="RefSeq" id="WP_347308937.1">
    <property type="nucleotide sequence ID" value="NZ_JBAJEX010000011.1"/>
</dbReference>
<accession>A0ABV0EIJ5</accession>
<feature type="domain" description="VanZ-like" evidence="2">
    <location>
        <begin position="40"/>
        <end position="107"/>
    </location>
</feature>
<gene>
    <name evidence="3" type="ORF">V6E02_11450</name>
</gene>
<proteinExistence type="predicted"/>
<evidence type="ECO:0000313" key="4">
    <source>
        <dbReference type="Proteomes" id="UP001482231"/>
    </source>
</evidence>
<sequence>MDAPLSWPSLWMRLGGLMVAAVVYLSLMPTPPHPLVFPHGDKLEHAATFAWLAFWFLQITPRRALPMAALLSLGVAIEIAQSFTPTRSAEAADVVADAVGLLLGAKLAGTRAGRLLALLESRLSRLRVSI</sequence>
<keyword evidence="4" id="KW-1185">Reference proteome</keyword>
<keyword evidence="1" id="KW-0472">Membrane</keyword>
<keyword evidence="1" id="KW-1133">Transmembrane helix</keyword>
<evidence type="ECO:0000313" key="3">
    <source>
        <dbReference type="EMBL" id="MEO1767825.1"/>
    </source>
</evidence>
<dbReference type="PANTHER" id="PTHR28008">
    <property type="entry name" value="DOMAIN PROTEIN, PUTATIVE (AFU_ORTHOLOGUE AFUA_3G10980)-RELATED"/>
    <property type="match status" value="1"/>
</dbReference>
<evidence type="ECO:0000259" key="2">
    <source>
        <dbReference type="Pfam" id="PF04892"/>
    </source>
</evidence>
<organism evidence="3 4">
    <name type="scientific">Thiobacter aerophilum</name>
    <dbReference type="NCBI Taxonomy" id="3121275"/>
    <lineage>
        <taxon>Bacteria</taxon>
        <taxon>Pseudomonadati</taxon>
        <taxon>Pseudomonadota</taxon>
        <taxon>Betaproteobacteria</taxon>
        <taxon>Burkholderiales</taxon>
        <taxon>Thiobacteraceae</taxon>
        <taxon>Thiobacter</taxon>
    </lineage>
</organism>
<reference evidence="3 4" key="1">
    <citation type="submission" date="2024-02" db="EMBL/GenBank/DDBJ databases">
        <title>New thermophilic sulfur-oxidizing bacteria from a hot springs of the Uzon caldera (Kamchatka, Russia).</title>
        <authorList>
            <person name="Dukat A.M."/>
            <person name="Elcheninov A.G."/>
            <person name="Frolov E.N."/>
        </authorList>
    </citation>
    <scope>NUCLEOTIDE SEQUENCE [LARGE SCALE GENOMIC DNA]</scope>
    <source>
        <strain evidence="3 4">AK1</strain>
    </source>
</reference>
<dbReference type="InterPro" id="IPR006976">
    <property type="entry name" value="VanZ-like"/>
</dbReference>
<dbReference type="NCBIfam" id="NF037970">
    <property type="entry name" value="vanZ_1"/>
    <property type="match status" value="1"/>
</dbReference>
<protein>
    <submittedName>
        <fullName evidence="3">VanZ family protein</fullName>
    </submittedName>
</protein>
<dbReference type="EMBL" id="JBAJEX010000011">
    <property type="protein sequence ID" value="MEO1767825.1"/>
    <property type="molecule type" value="Genomic_DNA"/>
</dbReference>
<dbReference type="Pfam" id="PF04892">
    <property type="entry name" value="VanZ"/>
    <property type="match status" value="1"/>
</dbReference>
<comment type="caution">
    <text evidence="3">The sequence shown here is derived from an EMBL/GenBank/DDBJ whole genome shotgun (WGS) entry which is preliminary data.</text>
</comment>
<keyword evidence="1" id="KW-0812">Transmembrane</keyword>
<feature type="transmembrane region" description="Helical" evidence="1">
    <location>
        <begin position="6"/>
        <end position="27"/>
    </location>
</feature>
<name>A0ABV0EIJ5_9BURK</name>
<evidence type="ECO:0000256" key="1">
    <source>
        <dbReference type="SAM" id="Phobius"/>
    </source>
</evidence>
<dbReference type="PANTHER" id="PTHR28008:SF1">
    <property type="entry name" value="DOMAIN PROTEIN, PUTATIVE (AFU_ORTHOLOGUE AFUA_3G10980)-RELATED"/>
    <property type="match status" value="1"/>
</dbReference>